<protein>
    <submittedName>
        <fullName evidence="1">Uncharacterized protein HemX</fullName>
    </submittedName>
</protein>
<name>A0ABS4Z338_9ACTN</name>
<dbReference type="Pfam" id="PF19664">
    <property type="entry name" value="DUF6167"/>
    <property type="match status" value="1"/>
</dbReference>
<dbReference type="RefSeq" id="WP_210052498.1">
    <property type="nucleotide sequence ID" value="NZ_BAAAMH010000036.1"/>
</dbReference>
<evidence type="ECO:0000313" key="1">
    <source>
        <dbReference type="EMBL" id="MBP2415458.1"/>
    </source>
</evidence>
<gene>
    <name evidence="1" type="ORF">JOF54_000380</name>
</gene>
<accession>A0ABS4Z338</accession>
<keyword evidence="2" id="KW-1185">Reference proteome</keyword>
<reference evidence="1 2" key="1">
    <citation type="submission" date="2021-03" db="EMBL/GenBank/DDBJ databases">
        <title>Sequencing the genomes of 1000 actinobacteria strains.</title>
        <authorList>
            <person name="Klenk H.-P."/>
        </authorList>
    </citation>
    <scope>NUCLEOTIDE SEQUENCE [LARGE SCALE GENOMIC DNA]</scope>
    <source>
        <strain evidence="1 2">DSM 12936</strain>
    </source>
</reference>
<sequence>MGRVLWFALGAGVAVYGYSKVRASLRQATPQALGQRATGSAVELADSARGFVDRARAAMAEREAELRDTLGLPAPE</sequence>
<comment type="caution">
    <text evidence="1">The sequence shown here is derived from an EMBL/GenBank/DDBJ whole genome shotgun (WGS) entry which is preliminary data.</text>
</comment>
<evidence type="ECO:0000313" key="2">
    <source>
        <dbReference type="Proteomes" id="UP000758168"/>
    </source>
</evidence>
<dbReference type="EMBL" id="JAGIOB010000001">
    <property type="protein sequence ID" value="MBP2415458.1"/>
    <property type="molecule type" value="Genomic_DNA"/>
</dbReference>
<dbReference type="InterPro" id="IPR046165">
    <property type="entry name" value="DUF6167"/>
</dbReference>
<proteinExistence type="predicted"/>
<dbReference type="Proteomes" id="UP000758168">
    <property type="component" value="Unassembled WGS sequence"/>
</dbReference>
<organism evidence="1 2">
    <name type="scientific">Microlunatus capsulatus</name>
    <dbReference type="NCBI Taxonomy" id="99117"/>
    <lineage>
        <taxon>Bacteria</taxon>
        <taxon>Bacillati</taxon>
        <taxon>Actinomycetota</taxon>
        <taxon>Actinomycetes</taxon>
        <taxon>Propionibacteriales</taxon>
        <taxon>Propionibacteriaceae</taxon>
        <taxon>Microlunatus</taxon>
    </lineage>
</organism>